<keyword evidence="4 12" id="KW-0732">Signal</keyword>
<dbReference type="Proteomes" id="UP000515159">
    <property type="component" value="Chromosome 12"/>
</dbReference>
<dbReference type="FunFam" id="2.60.40.10:FF:000789">
    <property type="entry name" value="Interleukin 12 receptor subunit beta 2"/>
    <property type="match status" value="1"/>
</dbReference>
<dbReference type="GO" id="GO:0004896">
    <property type="term" value="F:cytokine receptor activity"/>
    <property type="evidence" value="ECO:0007669"/>
    <property type="project" value="InterPro"/>
</dbReference>
<dbReference type="KEGG" id="gsh:117346123"/>
<evidence type="ECO:0000256" key="5">
    <source>
        <dbReference type="ARBA" id="ARBA00022737"/>
    </source>
</evidence>
<dbReference type="PROSITE" id="PS01353">
    <property type="entry name" value="HEMATOPO_REC_L_F2"/>
    <property type="match status" value="1"/>
</dbReference>
<dbReference type="InterPro" id="IPR036116">
    <property type="entry name" value="FN3_sf"/>
</dbReference>
<organism evidence="14 15">
    <name type="scientific">Geotrypetes seraphini</name>
    <name type="common">Gaboon caecilian</name>
    <name type="synonym">Caecilia seraphini</name>
    <dbReference type="NCBI Taxonomy" id="260995"/>
    <lineage>
        <taxon>Eukaryota</taxon>
        <taxon>Metazoa</taxon>
        <taxon>Chordata</taxon>
        <taxon>Craniata</taxon>
        <taxon>Vertebrata</taxon>
        <taxon>Euteleostomi</taxon>
        <taxon>Amphibia</taxon>
        <taxon>Gymnophiona</taxon>
        <taxon>Geotrypetes</taxon>
    </lineage>
</organism>
<reference evidence="15" key="1">
    <citation type="submission" date="2025-08" db="UniProtKB">
        <authorList>
            <consortium name="RefSeq"/>
        </authorList>
    </citation>
    <scope>IDENTIFICATION</scope>
</reference>
<feature type="chain" id="PRO_5027761325" evidence="12">
    <location>
        <begin position="26"/>
        <end position="840"/>
    </location>
</feature>
<keyword evidence="5" id="KW-0677">Repeat</keyword>
<evidence type="ECO:0000313" key="14">
    <source>
        <dbReference type="Proteomes" id="UP000515159"/>
    </source>
</evidence>
<evidence type="ECO:0000259" key="13">
    <source>
        <dbReference type="PROSITE" id="PS50853"/>
    </source>
</evidence>
<proteinExistence type="inferred from homology"/>
<sequence>MDYVVILQWITINLITIWLSAKADTEACQNGNISVSRASVIPLGSTVTISCSLTPGAGCIGRPNHLKIYQRNYKLLATQKHSSASVSVRVTELGKTAFTCYFSCNPNSEDKTLFCGIYTEVGTSPGQPKNLTCEQLGEQARVGCTWEKGRNSYINTTYLLELQNETDSVSSSFSEYWNSSSFGFLHLPTSLVPASNYTAIVTASNSLGTAVSSSFQLTFIDVVKPHPPSHLLLNFHNSSSTSCTVQWKDDQETQIFRLKYRPESHEFWRMVMVENCRRYDLHDLEPFTNYEFQISGKFHITKGKWSQWSSSVLRQSPEAVPVGELDVWYLLHPVDSETRIVTLLWKNMSLSEARGKIRHYKITVQKLDQVQWNITTQTWFVKTIDKTACKITVSAYNARGNSPPTTISIAQEDVSGLPSPHNAWAVAMDNGSIFITWDPPGKLLDLVKAYVVEWAELPDKDRHNLNWVKVPASMQSTLLTGNIKPNWCYSICVYALSEKGAGVASCTRGYTKQAAPLSGPQISWQQRKENSVLVSWEDIPANQQMGCIISYKLYLKKRNSETVPKVFEIQSETFTKPYILERISTGIVYGMWMTGSNAAGESPRGNKEFIFLNVGNVSRWYMNIILAVILSCTSFGCIYFVQPIRQRLLSLFTTNVKIPDPANCTWAREYMSVKDKRRLPSEQFLNDSGIFEEPETMDIEEVAGCNEQLTFTYTGTFCNGECNTNMHFQTPEGNCQPQDLNTTTVDGFIYKHQVPCLYKNLVSELITLQTMSQQDIEPADTSVVNYLPINMLSTSINTTDDGCESQAELCSLMTFLPPLFSYDGKLTLDAVKIDCSSFTE</sequence>
<dbReference type="RefSeq" id="XP_033771418.1">
    <property type="nucleotide sequence ID" value="XM_033915527.1"/>
</dbReference>
<dbReference type="InParanoid" id="A0A6P8P8Z5"/>
<dbReference type="Pfam" id="PF00041">
    <property type="entry name" value="fn3"/>
    <property type="match status" value="1"/>
</dbReference>
<evidence type="ECO:0000256" key="7">
    <source>
        <dbReference type="ARBA" id="ARBA00023136"/>
    </source>
</evidence>
<evidence type="ECO:0000256" key="3">
    <source>
        <dbReference type="ARBA" id="ARBA00022692"/>
    </source>
</evidence>
<evidence type="ECO:0000256" key="11">
    <source>
        <dbReference type="SAM" id="Phobius"/>
    </source>
</evidence>
<evidence type="ECO:0000313" key="15">
    <source>
        <dbReference type="RefSeq" id="XP_033771418.1"/>
    </source>
</evidence>
<evidence type="ECO:0000256" key="9">
    <source>
        <dbReference type="ARBA" id="ARBA00023170"/>
    </source>
</evidence>
<evidence type="ECO:0000256" key="12">
    <source>
        <dbReference type="SAM" id="SignalP"/>
    </source>
</evidence>
<dbReference type="InterPro" id="IPR052672">
    <property type="entry name" value="Type1_Cytokine_Rcpt_Type2"/>
</dbReference>
<keyword evidence="3 11" id="KW-0812">Transmembrane</keyword>
<evidence type="ECO:0000256" key="6">
    <source>
        <dbReference type="ARBA" id="ARBA00022989"/>
    </source>
</evidence>
<dbReference type="InterPro" id="IPR003529">
    <property type="entry name" value="Hematopoietin_rcpt_Gp130_CS"/>
</dbReference>
<comment type="subcellular location">
    <subcellularLocation>
        <location evidence="1">Membrane</location>
        <topology evidence="1">Single-pass type I membrane protein</topology>
    </subcellularLocation>
</comment>
<keyword evidence="8" id="KW-1015">Disulfide bond</keyword>
<keyword evidence="14" id="KW-1185">Reference proteome</keyword>
<evidence type="ECO:0000256" key="1">
    <source>
        <dbReference type="ARBA" id="ARBA00004479"/>
    </source>
</evidence>
<evidence type="ECO:0000256" key="2">
    <source>
        <dbReference type="ARBA" id="ARBA00008921"/>
    </source>
</evidence>
<dbReference type="PANTHER" id="PTHR48423">
    <property type="entry name" value="INTERLEUKIN-27 RECEPTOR SUBUNIT ALPHA"/>
    <property type="match status" value="1"/>
</dbReference>
<keyword evidence="6 11" id="KW-1133">Transmembrane helix</keyword>
<accession>A0A6P8P8Z5</accession>
<dbReference type="GeneID" id="117346123"/>
<dbReference type="PANTHER" id="PTHR48423:SF1">
    <property type="entry name" value="INTERLEUKIN-27 RECEPTOR SUBUNIT ALPHA"/>
    <property type="match status" value="1"/>
</dbReference>
<dbReference type="SMART" id="SM00060">
    <property type="entry name" value="FN3"/>
    <property type="match status" value="4"/>
</dbReference>
<gene>
    <name evidence="15" type="primary">IL12RB2</name>
</gene>
<name>A0A6P8P8Z5_GEOSA</name>
<dbReference type="InterPro" id="IPR013783">
    <property type="entry name" value="Ig-like_fold"/>
</dbReference>
<dbReference type="OrthoDB" id="10005435at2759"/>
<feature type="signal peptide" evidence="12">
    <location>
        <begin position="1"/>
        <end position="25"/>
    </location>
</feature>
<feature type="domain" description="Fibronectin type-III" evidence="13">
    <location>
        <begin position="227"/>
        <end position="319"/>
    </location>
</feature>
<comment type="similarity">
    <text evidence="2">Belongs to the type I cytokine receptor family. Type 2 subfamily.</text>
</comment>
<dbReference type="CTD" id="3595"/>
<protein>
    <submittedName>
        <fullName evidence="15">Interleukin-12 receptor subunit beta-2</fullName>
    </submittedName>
</protein>
<dbReference type="FunCoup" id="A0A6P8P8Z5">
    <property type="interactions" value="309"/>
</dbReference>
<dbReference type="PROSITE" id="PS50853">
    <property type="entry name" value="FN3"/>
    <property type="match status" value="2"/>
</dbReference>
<dbReference type="Gene3D" id="2.60.40.10">
    <property type="entry name" value="Immunoglobulins"/>
    <property type="match status" value="5"/>
</dbReference>
<dbReference type="SUPFAM" id="SSF49265">
    <property type="entry name" value="Fibronectin type III"/>
    <property type="match status" value="4"/>
</dbReference>
<keyword evidence="10" id="KW-0325">Glycoprotein</keyword>
<keyword evidence="9 15" id="KW-0675">Receptor</keyword>
<dbReference type="CDD" id="cd00063">
    <property type="entry name" value="FN3"/>
    <property type="match status" value="2"/>
</dbReference>
<dbReference type="InterPro" id="IPR003961">
    <property type="entry name" value="FN3_dom"/>
</dbReference>
<evidence type="ECO:0000256" key="4">
    <source>
        <dbReference type="ARBA" id="ARBA00022729"/>
    </source>
</evidence>
<keyword evidence="7 11" id="KW-0472">Membrane</keyword>
<dbReference type="GO" id="GO:0005886">
    <property type="term" value="C:plasma membrane"/>
    <property type="evidence" value="ECO:0007669"/>
    <property type="project" value="UniProtKB-ARBA"/>
</dbReference>
<feature type="transmembrane region" description="Helical" evidence="11">
    <location>
        <begin position="620"/>
        <end position="641"/>
    </location>
</feature>
<dbReference type="AlphaFoldDB" id="A0A6P8P8Z5"/>
<evidence type="ECO:0000256" key="8">
    <source>
        <dbReference type="ARBA" id="ARBA00023157"/>
    </source>
</evidence>
<evidence type="ECO:0000256" key="10">
    <source>
        <dbReference type="ARBA" id="ARBA00023180"/>
    </source>
</evidence>
<feature type="domain" description="Fibronectin type-III" evidence="13">
    <location>
        <begin position="419"/>
        <end position="517"/>
    </location>
</feature>